<dbReference type="InterPro" id="IPR036724">
    <property type="entry name" value="Cobalamin-bd_sf"/>
</dbReference>
<evidence type="ECO:0000259" key="21">
    <source>
        <dbReference type="PROSITE" id="PS50970"/>
    </source>
</evidence>
<keyword evidence="11" id="KW-0846">Cobalamin</keyword>
<dbReference type="GO" id="GO:0008705">
    <property type="term" value="F:methionine synthase activity"/>
    <property type="evidence" value="ECO:0007669"/>
    <property type="project" value="UniProtKB-EC"/>
</dbReference>
<dbReference type="Gene3D" id="3.20.20.330">
    <property type="entry name" value="Homocysteine-binding-like domain"/>
    <property type="match status" value="1"/>
</dbReference>
<protein>
    <recommendedName>
        <fullName evidence="8">Methionine synthase</fullName>
        <ecNumber evidence="7">2.1.1.13</ecNumber>
    </recommendedName>
    <alternativeName>
        <fullName evidence="19">5-methyltetrahydrofolate--homocysteine methyltransferase</fullName>
    </alternativeName>
</protein>
<dbReference type="InterPro" id="IPR000489">
    <property type="entry name" value="Pterin-binding_dom"/>
</dbReference>
<dbReference type="InterPro" id="IPR050554">
    <property type="entry name" value="Met_Synthase/Corrinoid"/>
</dbReference>
<dbReference type="GO" id="GO:0046872">
    <property type="term" value="F:metal ion binding"/>
    <property type="evidence" value="ECO:0007669"/>
    <property type="project" value="UniProtKB-KW"/>
</dbReference>
<keyword evidence="9 20" id="KW-0489">Methyltransferase</keyword>
<feature type="domain" description="Hcy-binding" evidence="21">
    <location>
        <begin position="1"/>
        <end position="285"/>
    </location>
</feature>
<dbReference type="PROSITE" id="PS50970">
    <property type="entry name" value="HCY"/>
    <property type="match status" value="1"/>
</dbReference>
<dbReference type="Pfam" id="PF02607">
    <property type="entry name" value="B12-binding_2"/>
    <property type="match status" value="1"/>
</dbReference>
<evidence type="ECO:0000256" key="8">
    <source>
        <dbReference type="ARBA" id="ARBA00013998"/>
    </source>
</evidence>
<evidence type="ECO:0000256" key="11">
    <source>
        <dbReference type="ARBA" id="ARBA00022628"/>
    </source>
</evidence>
<dbReference type="PROSITE" id="PS51337">
    <property type="entry name" value="B12_BINDING_NTER"/>
    <property type="match status" value="1"/>
</dbReference>
<dbReference type="GO" id="GO:0005829">
    <property type="term" value="C:cytosol"/>
    <property type="evidence" value="ECO:0007669"/>
    <property type="project" value="TreeGrafter"/>
</dbReference>
<dbReference type="EMBL" id="FOMG01000009">
    <property type="protein sequence ID" value="SFC78625.1"/>
    <property type="molecule type" value="Genomic_DNA"/>
</dbReference>
<evidence type="ECO:0000256" key="15">
    <source>
        <dbReference type="ARBA" id="ARBA00022833"/>
    </source>
</evidence>
<dbReference type="GO" id="GO:0046653">
    <property type="term" value="P:tetrahydrofolate metabolic process"/>
    <property type="evidence" value="ECO:0007669"/>
    <property type="project" value="TreeGrafter"/>
</dbReference>
<dbReference type="SUPFAM" id="SSF82282">
    <property type="entry name" value="Homocysteine S-methyltransferase"/>
    <property type="match status" value="1"/>
</dbReference>
<dbReference type="SUPFAM" id="SSF51717">
    <property type="entry name" value="Dihydropteroate synthetase-like"/>
    <property type="match status" value="1"/>
</dbReference>
<evidence type="ECO:0000313" key="25">
    <source>
        <dbReference type="EMBL" id="SFC78625.1"/>
    </source>
</evidence>
<evidence type="ECO:0000256" key="10">
    <source>
        <dbReference type="ARBA" id="ARBA00022605"/>
    </source>
</evidence>
<comment type="cofactor">
    <cofactor evidence="2 20">
        <name>Zn(2+)</name>
        <dbReference type="ChEBI" id="CHEBI:29105"/>
    </cofactor>
</comment>
<keyword evidence="13" id="KW-0949">S-adenosyl-L-methionine</keyword>
<dbReference type="GO" id="GO:0032259">
    <property type="term" value="P:methylation"/>
    <property type="evidence" value="ECO:0007669"/>
    <property type="project" value="UniProtKB-KW"/>
</dbReference>
<evidence type="ECO:0000256" key="6">
    <source>
        <dbReference type="ARBA" id="ARBA00010854"/>
    </source>
</evidence>
<dbReference type="InterPro" id="IPR017215">
    <property type="entry name" value="MetH_bac"/>
</dbReference>
<keyword evidence="12 20" id="KW-0808">Transferase</keyword>
<keyword evidence="17" id="KW-0170">Cobalt</keyword>
<accession>A0A1I1M065</accession>
<dbReference type="FunFam" id="3.40.50.280:FF:000003">
    <property type="entry name" value="Dimethylamine methyltransferase corrinoid protein"/>
    <property type="match status" value="1"/>
</dbReference>
<dbReference type="STRING" id="119641.SAMN05421842_109108"/>
<dbReference type="OrthoDB" id="9803687at2"/>
<feature type="domain" description="B12-binding" evidence="23">
    <location>
        <begin position="678"/>
        <end position="798"/>
    </location>
</feature>
<name>A0A1I1M065_9CLOT</name>
<evidence type="ECO:0000256" key="7">
    <source>
        <dbReference type="ARBA" id="ARBA00012032"/>
    </source>
</evidence>
<dbReference type="InterPro" id="IPR011005">
    <property type="entry name" value="Dihydropteroate_synth-like_sf"/>
</dbReference>
<dbReference type="NCBIfam" id="NF005719">
    <property type="entry name" value="PRK07535.1"/>
    <property type="match status" value="1"/>
</dbReference>
<comment type="function">
    <text evidence="18">Catalyzes the transfer of a methyl group from methyl-cobalamin to homocysteine, yielding enzyme-bound cob(I)alamin and methionine. Subsequently, remethylates the cofactor using methyltetrahydrofolate.</text>
</comment>
<dbReference type="SUPFAM" id="SSF52242">
    <property type="entry name" value="Cobalamin (vitamin B12)-binding domain"/>
    <property type="match status" value="1"/>
</dbReference>
<keyword evidence="16" id="KW-0486">Methionine biosynthesis</keyword>
<evidence type="ECO:0000259" key="22">
    <source>
        <dbReference type="PROSITE" id="PS50972"/>
    </source>
</evidence>
<dbReference type="InterPro" id="IPR036594">
    <property type="entry name" value="Meth_synthase_dom"/>
</dbReference>
<dbReference type="SMART" id="SM01018">
    <property type="entry name" value="B12-binding_2"/>
    <property type="match status" value="1"/>
</dbReference>
<dbReference type="Gene3D" id="3.40.50.280">
    <property type="entry name" value="Cobalamin-binding domain"/>
    <property type="match status" value="1"/>
</dbReference>
<dbReference type="SUPFAM" id="SSF47644">
    <property type="entry name" value="Methionine synthase domain"/>
    <property type="match status" value="1"/>
</dbReference>
<evidence type="ECO:0000256" key="2">
    <source>
        <dbReference type="ARBA" id="ARBA00001947"/>
    </source>
</evidence>
<comment type="catalytic activity">
    <reaction evidence="1">
        <text>(6S)-5-methyl-5,6,7,8-tetrahydrofolate + L-homocysteine = (6S)-5,6,7,8-tetrahydrofolate + L-methionine</text>
        <dbReference type="Rhea" id="RHEA:11172"/>
        <dbReference type="ChEBI" id="CHEBI:18608"/>
        <dbReference type="ChEBI" id="CHEBI:57453"/>
        <dbReference type="ChEBI" id="CHEBI:57844"/>
        <dbReference type="ChEBI" id="CHEBI:58199"/>
        <dbReference type="EC" id="2.1.1.13"/>
    </reaction>
</comment>
<dbReference type="Pfam" id="PF00809">
    <property type="entry name" value="Pterin_bind"/>
    <property type="match status" value="1"/>
</dbReference>
<evidence type="ECO:0000256" key="17">
    <source>
        <dbReference type="ARBA" id="ARBA00023285"/>
    </source>
</evidence>
<gene>
    <name evidence="25" type="ORF">SAMN05421842_109108</name>
</gene>
<evidence type="ECO:0000313" key="26">
    <source>
        <dbReference type="Proteomes" id="UP000199263"/>
    </source>
</evidence>
<evidence type="ECO:0000256" key="3">
    <source>
        <dbReference type="ARBA" id="ARBA00001956"/>
    </source>
</evidence>
<evidence type="ECO:0000259" key="24">
    <source>
        <dbReference type="PROSITE" id="PS51337"/>
    </source>
</evidence>
<evidence type="ECO:0000256" key="9">
    <source>
        <dbReference type="ARBA" id="ARBA00022603"/>
    </source>
</evidence>
<evidence type="ECO:0000256" key="19">
    <source>
        <dbReference type="ARBA" id="ARBA00031040"/>
    </source>
</evidence>
<dbReference type="PROSITE" id="PS51332">
    <property type="entry name" value="B12_BINDING"/>
    <property type="match status" value="1"/>
</dbReference>
<keyword evidence="15 20" id="KW-0862">Zinc</keyword>
<dbReference type="Gene3D" id="1.10.1240.10">
    <property type="entry name" value="Methionine synthase domain"/>
    <property type="match status" value="1"/>
</dbReference>
<comment type="similarity">
    <text evidence="5">Belongs to the vitamin-B12 dependent methionine synthase family.</text>
</comment>
<dbReference type="InterPro" id="IPR003759">
    <property type="entry name" value="Cbl-bd_cap"/>
</dbReference>
<evidence type="ECO:0000256" key="5">
    <source>
        <dbReference type="ARBA" id="ARBA00010398"/>
    </source>
</evidence>
<keyword evidence="10" id="KW-0028">Amino-acid biosynthesis</keyword>
<dbReference type="Pfam" id="PF02574">
    <property type="entry name" value="S-methyl_trans"/>
    <property type="match status" value="1"/>
</dbReference>
<evidence type="ECO:0000259" key="23">
    <source>
        <dbReference type="PROSITE" id="PS51332"/>
    </source>
</evidence>
<dbReference type="CDD" id="cd02070">
    <property type="entry name" value="corrinoid_protein_B12-BD"/>
    <property type="match status" value="1"/>
</dbReference>
<organism evidence="25 26">
    <name type="scientific">Clostridium uliginosum</name>
    <dbReference type="NCBI Taxonomy" id="119641"/>
    <lineage>
        <taxon>Bacteria</taxon>
        <taxon>Bacillati</taxon>
        <taxon>Bacillota</taxon>
        <taxon>Clostridia</taxon>
        <taxon>Eubacteriales</taxon>
        <taxon>Clostridiaceae</taxon>
        <taxon>Clostridium</taxon>
    </lineage>
</organism>
<feature type="domain" description="Pterin-binding" evidence="22">
    <location>
        <begin position="313"/>
        <end position="557"/>
    </location>
</feature>
<dbReference type="InterPro" id="IPR003726">
    <property type="entry name" value="HCY_dom"/>
</dbReference>
<evidence type="ECO:0000256" key="20">
    <source>
        <dbReference type="PROSITE-ProRule" id="PRU00333"/>
    </source>
</evidence>
<dbReference type="PANTHER" id="PTHR45833">
    <property type="entry name" value="METHIONINE SYNTHASE"/>
    <property type="match status" value="1"/>
</dbReference>
<evidence type="ECO:0000256" key="14">
    <source>
        <dbReference type="ARBA" id="ARBA00022723"/>
    </source>
</evidence>
<evidence type="ECO:0000256" key="16">
    <source>
        <dbReference type="ARBA" id="ARBA00023167"/>
    </source>
</evidence>
<comment type="cofactor">
    <cofactor evidence="3">
        <name>methylcob(III)alamin</name>
        <dbReference type="ChEBI" id="CHEBI:28115"/>
    </cofactor>
</comment>
<dbReference type="AlphaFoldDB" id="A0A1I1M065"/>
<dbReference type="InterPro" id="IPR036589">
    <property type="entry name" value="HCY_dom_sf"/>
</dbReference>
<evidence type="ECO:0000256" key="13">
    <source>
        <dbReference type="ARBA" id="ARBA00022691"/>
    </source>
</evidence>
<evidence type="ECO:0000256" key="12">
    <source>
        <dbReference type="ARBA" id="ARBA00022679"/>
    </source>
</evidence>
<feature type="binding site" evidence="20">
    <location>
        <position position="271"/>
    </location>
    <ligand>
        <name>Zn(2+)</name>
        <dbReference type="ChEBI" id="CHEBI:29105"/>
    </ligand>
</feature>
<evidence type="ECO:0000256" key="4">
    <source>
        <dbReference type="ARBA" id="ARBA00005178"/>
    </source>
</evidence>
<feature type="domain" description="B12-binding N-terminal" evidence="24">
    <location>
        <begin position="583"/>
        <end position="676"/>
    </location>
</feature>
<reference evidence="25 26" key="1">
    <citation type="submission" date="2016-10" db="EMBL/GenBank/DDBJ databases">
        <authorList>
            <person name="de Groot N.N."/>
        </authorList>
    </citation>
    <scope>NUCLEOTIDE SEQUENCE [LARGE SCALE GENOMIC DNA]</scope>
    <source>
        <strain evidence="25 26">DSM 12992</strain>
    </source>
</reference>
<dbReference type="RefSeq" id="WP_090090703.1">
    <property type="nucleotide sequence ID" value="NZ_FOMG01000009.1"/>
</dbReference>
<dbReference type="EC" id="2.1.1.13" evidence="7"/>
<evidence type="ECO:0000256" key="18">
    <source>
        <dbReference type="ARBA" id="ARBA00025552"/>
    </source>
</evidence>
<dbReference type="Gene3D" id="3.20.20.20">
    <property type="entry name" value="Dihydropteroate synthase-like"/>
    <property type="match status" value="1"/>
</dbReference>
<keyword evidence="26" id="KW-1185">Reference proteome</keyword>
<dbReference type="PIRSF" id="PIRSF037472">
    <property type="entry name" value="DHPS_mtfrase"/>
    <property type="match status" value="1"/>
</dbReference>
<keyword evidence="14 20" id="KW-0479">Metal-binding</keyword>
<dbReference type="Proteomes" id="UP000199263">
    <property type="component" value="Unassembled WGS sequence"/>
</dbReference>
<proteinExistence type="inferred from homology"/>
<dbReference type="Pfam" id="PF02310">
    <property type="entry name" value="B12-binding"/>
    <property type="match status" value="1"/>
</dbReference>
<dbReference type="GO" id="GO:0050667">
    <property type="term" value="P:homocysteine metabolic process"/>
    <property type="evidence" value="ECO:0007669"/>
    <property type="project" value="TreeGrafter"/>
</dbReference>
<feature type="binding site" evidence="20">
    <location>
        <position position="270"/>
    </location>
    <ligand>
        <name>Zn(2+)</name>
        <dbReference type="ChEBI" id="CHEBI:29105"/>
    </ligand>
</feature>
<dbReference type="PANTHER" id="PTHR45833:SF1">
    <property type="entry name" value="METHIONINE SYNTHASE"/>
    <property type="match status" value="1"/>
</dbReference>
<sequence length="798" mass="87786">MGLKEYIEENILVFDGAMGTMLQKKGLKLGENPELLNIEKPEIIEEIHKEYIDSGANVITTNTFGANELKLKLCNLEVEETIDSAIKIAKKARGEKPVYIALDIGPIGELLEPMGTLSFDYAYEIFKRQVLQGAKSGADVILIETMTDLYEMKAAVLAVKENSDLPVFCTMTFEENRRTFTGCSPEAMSLVLEGLGVDAIGVNCSVGPRQLVGIVSEIAQCTNLPIMVQPNAGLPTLSIGDKTTYDITKEEFATALVEFVDLGVRIVGGCCGTTPDYIEEVCKRVKNKSIIKTKNKPYAAICTPSKVVRIDGVRIIGERINPTGKKLFKEALKNEDIDYILKQAVSQVEAGAHILDVNVGLPEINEEEMMIKVIKEIQGIMDIPLQIDSSDHKAIEAGLRYYNGKPILNSVNGEDKVLNKILPLVKKYGASVVGLTLDERGIPNTAEDRYKIAKKIVDKAIQYGIKKEDVYIDCLVLTASAQQKEVQETLKTLRLVKENLGVKTVLGVSNISFGLPNRELINETFLALALANGLDLPIMNPNANGMIRVIDSYNVLYNYDKDAEIYIKNYAGVTINVTSGNQNKINNINTDEQNGLKYIVIKGLREEAKDATLKLLKEKKELEIVNEYLIPALDEVGEKYEKGEIFLPQLIQAAETVKNAFDVLKKQISKNNSQTISKGKIVLATVKGDIHDIGKNIVKVILENYGYEIIDLGKDVPIEAVVKEANKHSVSLVGLSALMTTTLKSMEETIKALKEDGYKGKVFVGGAVLTEDYAMKIGADYYAKDAKESVEIAKTILG</sequence>
<dbReference type="GO" id="GO:0031419">
    <property type="term" value="F:cobalamin binding"/>
    <property type="evidence" value="ECO:0007669"/>
    <property type="project" value="UniProtKB-KW"/>
</dbReference>
<evidence type="ECO:0000256" key="1">
    <source>
        <dbReference type="ARBA" id="ARBA00001700"/>
    </source>
</evidence>
<dbReference type="PROSITE" id="PS50972">
    <property type="entry name" value="PTERIN_BINDING"/>
    <property type="match status" value="1"/>
</dbReference>
<feature type="binding site" evidence="20">
    <location>
        <position position="204"/>
    </location>
    <ligand>
        <name>Zn(2+)</name>
        <dbReference type="ChEBI" id="CHEBI:29105"/>
    </ligand>
</feature>
<dbReference type="UniPathway" id="UPA00051">
    <property type="reaction ID" value="UER00081"/>
</dbReference>
<comment type="similarity">
    <text evidence="6">Belongs to the methylamine corrinoid protein family.</text>
</comment>
<dbReference type="InterPro" id="IPR006158">
    <property type="entry name" value="Cobalamin-bd"/>
</dbReference>
<comment type="pathway">
    <text evidence="4">Amino-acid biosynthesis; L-methionine biosynthesis via de novo pathway; L-methionine from L-homocysteine (MetH route): step 1/1.</text>
</comment>